<dbReference type="PATRIC" id="fig|37927.3.peg.4103"/>
<dbReference type="SMART" id="SM00450">
    <property type="entry name" value="RHOD"/>
    <property type="match status" value="1"/>
</dbReference>
<evidence type="ECO:0000313" key="6">
    <source>
        <dbReference type="EMBL" id="AMM34655.1"/>
    </source>
</evidence>
<name>A0A127A7R2_9MICC</name>
<keyword evidence="7" id="KW-1185">Reference proteome</keyword>
<keyword evidence="1" id="KW-0805">Transcription regulation</keyword>
<dbReference type="AlphaFoldDB" id="A0A127A7R2"/>
<dbReference type="InterPro" id="IPR051011">
    <property type="entry name" value="Metal_resp_trans_reg"/>
</dbReference>
<dbReference type="PROSITE" id="PS50987">
    <property type="entry name" value="HTH_ARSR_2"/>
    <property type="match status" value="1"/>
</dbReference>
<dbReference type="CDD" id="cd00158">
    <property type="entry name" value="RHOD"/>
    <property type="match status" value="1"/>
</dbReference>
<evidence type="ECO:0000256" key="2">
    <source>
        <dbReference type="ARBA" id="ARBA00023125"/>
    </source>
</evidence>
<dbReference type="RefSeq" id="WP_066501583.1">
    <property type="nucleotide sequence ID" value="NZ_BJMO01000063.1"/>
</dbReference>
<sequence>MAEGSSAAARREDKAALFEEFARVGKALANGKRLELLDLLTQGERSVEALAEAAGLGLSTASAHLQTLRQAGLVATRRSRTRIFYTVAGPDVLRLYALLRGVAQERVADVEPRRVAYLRLAGERASEEGLTREELAERAAAGTLTVLDVRPAEEFAAGHLPGAVSIPLDELEARLAELPADSEVVAYCRGAYCVMAYDAVDLLRARGVAARRLEDGMLEWRLAGLAVESGAAA</sequence>
<evidence type="ECO:0000259" key="5">
    <source>
        <dbReference type="PROSITE" id="PS50987"/>
    </source>
</evidence>
<dbReference type="InterPro" id="IPR001845">
    <property type="entry name" value="HTH_ArsR_DNA-bd_dom"/>
</dbReference>
<protein>
    <submittedName>
        <fullName evidence="6">ArsR family transcriptional regulator</fullName>
    </submittedName>
</protein>
<dbReference type="GO" id="GO:0004792">
    <property type="term" value="F:thiosulfate-cyanide sulfurtransferase activity"/>
    <property type="evidence" value="ECO:0007669"/>
    <property type="project" value="InterPro"/>
</dbReference>
<proteinExistence type="predicted"/>
<dbReference type="InterPro" id="IPR001763">
    <property type="entry name" value="Rhodanese-like_dom"/>
</dbReference>
<reference evidence="6 7" key="1">
    <citation type="submission" date="2016-02" db="EMBL/GenBank/DDBJ databases">
        <title>Complete genome of Sinomonas atrocyanea KCTC 3377.</title>
        <authorList>
            <person name="Kim K.M."/>
        </authorList>
    </citation>
    <scope>NUCLEOTIDE SEQUENCE [LARGE SCALE GENOMIC DNA]</scope>
    <source>
        <strain evidence="6 7">KCTC 3377</strain>
    </source>
</reference>
<feature type="domain" description="Rhodanese" evidence="4">
    <location>
        <begin position="140"/>
        <end position="229"/>
    </location>
</feature>
<dbReference type="SMART" id="SM00418">
    <property type="entry name" value="HTH_ARSR"/>
    <property type="match status" value="1"/>
</dbReference>
<dbReference type="Gene3D" id="3.40.250.10">
    <property type="entry name" value="Rhodanese-like domain"/>
    <property type="match status" value="1"/>
</dbReference>
<accession>A0A127A7R2</accession>
<dbReference type="InterPro" id="IPR036388">
    <property type="entry name" value="WH-like_DNA-bd_sf"/>
</dbReference>
<dbReference type="FunFam" id="3.40.250.10:FF:000039">
    <property type="entry name" value="ArsR family transcriptional regulator"/>
    <property type="match status" value="1"/>
</dbReference>
<dbReference type="PROSITE" id="PS50206">
    <property type="entry name" value="RHODANESE_3"/>
    <property type="match status" value="1"/>
</dbReference>
<dbReference type="PROSITE" id="PS00380">
    <property type="entry name" value="RHODANESE_1"/>
    <property type="match status" value="1"/>
</dbReference>
<dbReference type="Proteomes" id="UP000070134">
    <property type="component" value="Chromosome"/>
</dbReference>
<dbReference type="OrthoDB" id="9802028at2"/>
<dbReference type="InterPro" id="IPR001307">
    <property type="entry name" value="Thiosulphate_STrfase_CS"/>
</dbReference>
<keyword evidence="2" id="KW-0238">DNA-binding</keyword>
<evidence type="ECO:0000256" key="1">
    <source>
        <dbReference type="ARBA" id="ARBA00023015"/>
    </source>
</evidence>
<feature type="domain" description="HTH arsR-type" evidence="5">
    <location>
        <begin position="13"/>
        <end position="107"/>
    </location>
</feature>
<dbReference type="InterPro" id="IPR036390">
    <property type="entry name" value="WH_DNA-bd_sf"/>
</dbReference>
<dbReference type="PANTHER" id="PTHR43132">
    <property type="entry name" value="ARSENICAL RESISTANCE OPERON REPRESSOR ARSR-RELATED"/>
    <property type="match status" value="1"/>
</dbReference>
<dbReference type="CDD" id="cd00090">
    <property type="entry name" value="HTH_ARSR"/>
    <property type="match status" value="1"/>
</dbReference>
<evidence type="ECO:0000259" key="4">
    <source>
        <dbReference type="PROSITE" id="PS50206"/>
    </source>
</evidence>
<dbReference type="Pfam" id="PF00581">
    <property type="entry name" value="Rhodanese"/>
    <property type="match status" value="1"/>
</dbReference>
<dbReference type="EMBL" id="CP014518">
    <property type="protein sequence ID" value="AMM34655.1"/>
    <property type="molecule type" value="Genomic_DNA"/>
</dbReference>
<gene>
    <name evidence="6" type="ORF">SA2016_4001</name>
</gene>
<dbReference type="Pfam" id="PF01022">
    <property type="entry name" value="HTH_5"/>
    <property type="match status" value="1"/>
</dbReference>
<dbReference type="SUPFAM" id="SSF46785">
    <property type="entry name" value="Winged helix' DNA-binding domain"/>
    <property type="match status" value="1"/>
</dbReference>
<dbReference type="NCBIfam" id="NF033788">
    <property type="entry name" value="HTH_metalloreg"/>
    <property type="match status" value="1"/>
</dbReference>
<dbReference type="PRINTS" id="PR00778">
    <property type="entry name" value="HTHARSR"/>
</dbReference>
<dbReference type="PANTHER" id="PTHR43132:SF8">
    <property type="entry name" value="HTH-TYPE TRANSCRIPTIONAL REGULATOR KMTR"/>
    <property type="match status" value="1"/>
</dbReference>
<evidence type="ECO:0000256" key="3">
    <source>
        <dbReference type="ARBA" id="ARBA00023163"/>
    </source>
</evidence>
<dbReference type="GO" id="GO:0003677">
    <property type="term" value="F:DNA binding"/>
    <property type="evidence" value="ECO:0007669"/>
    <property type="project" value="UniProtKB-KW"/>
</dbReference>
<dbReference type="InterPro" id="IPR011991">
    <property type="entry name" value="ArsR-like_HTH"/>
</dbReference>
<dbReference type="InterPro" id="IPR036873">
    <property type="entry name" value="Rhodanese-like_dom_sf"/>
</dbReference>
<evidence type="ECO:0000313" key="7">
    <source>
        <dbReference type="Proteomes" id="UP000070134"/>
    </source>
</evidence>
<dbReference type="STRING" id="37927.SA2016_4001"/>
<dbReference type="KEGG" id="satk:SA2016_4001"/>
<dbReference type="SUPFAM" id="SSF52821">
    <property type="entry name" value="Rhodanese/Cell cycle control phosphatase"/>
    <property type="match status" value="1"/>
</dbReference>
<organism evidence="6 7">
    <name type="scientific">Sinomonas atrocyanea</name>
    <dbReference type="NCBI Taxonomy" id="37927"/>
    <lineage>
        <taxon>Bacteria</taxon>
        <taxon>Bacillati</taxon>
        <taxon>Actinomycetota</taxon>
        <taxon>Actinomycetes</taxon>
        <taxon>Micrococcales</taxon>
        <taxon>Micrococcaceae</taxon>
        <taxon>Sinomonas</taxon>
    </lineage>
</organism>
<keyword evidence="3" id="KW-0804">Transcription</keyword>
<dbReference type="Gene3D" id="1.10.10.10">
    <property type="entry name" value="Winged helix-like DNA-binding domain superfamily/Winged helix DNA-binding domain"/>
    <property type="match status" value="1"/>
</dbReference>
<dbReference type="GO" id="GO:0003700">
    <property type="term" value="F:DNA-binding transcription factor activity"/>
    <property type="evidence" value="ECO:0007669"/>
    <property type="project" value="InterPro"/>
</dbReference>